<accession>A0A180G043</accession>
<sequence>MDGYEECNWDTLQAVMVETWGAFDDDLMYTMEDLYEVAEQQSRRGIIMYEDPGMVFLSPFSRESQGNIKQTLFNSGKIPKGRDGNFKAPKWDHLVAAAEMEMVRIEEGYVEENNRAWELASLKPRLEVTSTGTCKYPQPSNQLEFPEGTITDNTEPDIDCAEPPMDCVDAIMDVMEPVVEIEETYLKNYSQESVLETAASTIQLLYMATNQKPSTAYFMDKEMELKHTVIEISDFGLDSVDSTISVGMTTSMDEEEILDQSIQQNQT</sequence>
<keyword evidence="3" id="KW-1185">Reference proteome</keyword>
<reference evidence="2" key="4">
    <citation type="submission" date="2025-05" db="UniProtKB">
        <authorList>
            <consortium name="EnsemblFungi"/>
        </authorList>
    </citation>
    <scope>IDENTIFICATION</scope>
    <source>
        <strain evidence="2">isolate 1-1 / race 1 (BBBD)</strain>
    </source>
</reference>
<dbReference type="EnsemblFungi" id="PTTG_30261-t43_1">
    <property type="protein sequence ID" value="PTTG_30261-t43_1-p1"/>
    <property type="gene ID" value="PTTG_30261"/>
</dbReference>
<name>A0A180G043_PUCT1</name>
<evidence type="ECO:0000313" key="2">
    <source>
        <dbReference type="EnsemblFungi" id="PTTG_30261-t43_1-p1"/>
    </source>
</evidence>
<dbReference type="STRING" id="630390.A0A180G043"/>
<dbReference type="Proteomes" id="UP000005240">
    <property type="component" value="Unassembled WGS sequence"/>
</dbReference>
<dbReference type="EMBL" id="ADAS02002593">
    <property type="protein sequence ID" value="OAV85799.1"/>
    <property type="molecule type" value="Genomic_DNA"/>
</dbReference>
<dbReference type="VEuPathDB" id="FungiDB:PTTG_30261"/>
<feature type="non-terminal residue" evidence="1">
    <location>
        <position position="267"/>
    </location>
</feature>
<proteinExistence type="predicted"/>
<reference evidence="1" key="1">
    <citation type="submission" date="2009-11" db="EMBL/GenBank/DDBJ databases">
        <authorList>
            <consortium name="The Broad Institute Genome Sequencing Platform"/>
            <person name="Ward D."/>
            <person name="Feldgarden M."/>
            <person name="Earl A."/>
            <person name="Young S.K."/>
            <person name="Zeng Q."/>
            <person name="Koehrsen M."/>
            <person name="Alvarado L."/>
            <person name="Berlin A."/>
            <person name="Bochicchio J."/>
            <person name="Borenstein D."/>
            <person name="Chapman S.B."/>
            <person name="Chen Z."/>
            <person name="Engels R."/>
            <person name="Freedman E."/>
            <person name="Gellesch M."/>
            <person name="Goldberg J."/>
            <person name="Griggs A."/>
            <person name="Gujja S."/>
            <person name="Heilman E."/>
            <person name="Heiman D."/>
            <person name="Hepburn T."/>
            <person name="Howarth C."/>
            <person name="Jen D."/>
            <person name="Larson L."/>
            <person name="Lewis B."/>
            <person name="Mehta T."/>
            <person name="Park D."/>
            <person name="Pearson M."/>
            <person name="Roberts A."/>
            <person name="Saif S."/>
            <person name="Shea T."/>
            <person name="Shenoy N."/>
            <person name="Sisk P."/>
            <person name="Stolte C."/>
            <person name="Sykes S."/>
            <person name="Thomson T."/>
            <person name="Walk T."/>
            <person name="White J."/>
            <person name="Yandava C."/>
            <person name="Izard J."/>
            <person name="Baranova O.V."/>
            <person name="Blanton J.M."/>
            <person name="Tanner A.C."/>
            <person name="Dewhirst F.E."/>
            <person name="Haas B."/>
            <person name="Nusbaum C."/>
            <person name="Birren B."/>
        </authorList>
    </citation>
    <scope>NUCLEOTIDE SEQUENCE [LARGE SCALE GENOMIC DNA]</scope>
    <source>
        <strain evidence="1">1-1 BBBD Race 1</strain>
    </source>
</reference>
<dbReference type="AlphaFoldDB" id="A0A180G043"/>
<reference evidence="2 3" key="3">
    <citation type="journal article" date="2017" name="G3 (Bethesda)">
        <title>Comparative analysis highlights variable genome content of wheat rusts and divergence of the mating loci.</title>
        <authorList>
            <person name="Cuomo C.A."/>
            <person name="Bakkeren G."/>
            <person name="Khalil H.B."/>
            <person name="Panwar V."/>
            <person name="Joly D."/>
            <person name="Linning R."/>
            <person name="Sakthikumar S."/>
            <person name="Song X."/>
            <person name="Adiconis X."/>
            <person name="Fan L."/>
            <person name="Goldberg J.M."/>
            <person name="Levin J.Z."/>
            <person name="Young S."/>
            <person name="Zeng Q."/>
            <person name="Anikster Y."/>
            <person name="Bruce M."/>
            <person name="Wang M."/>
            <person name="Yin C."/>
            <person name="McCallum B."/>
            <person name="Szabo L.J."/>
            <person name="Hulbert S."/>
            <person name="Chen X."/>
            <person name="Fellers J.P."/>
        </authorList>
    </citation>
    <scope>NUCLEOTIDE SEQUENCE</scope>
    <source>
        <strain evidence="2">isolate 1-1 / race 1 (BBBD)</strain>
        <strain evidence="3">Isolate 1-1 / race 1 (BBBD)</strain>
    </source>
</reference>
<evidence type="ECO:0000313" key="3">
    <source>
        <dbReference type="Proteomes" id="UP000005240"/>
    </source>
</evidence>
<gene>
    <name evidence="1" type="ORF">PTTG_30261</name>
</gene>
<evidence type="ECO:0000313" key="1">
    <source>
        <dbReference type="EMBL" id="OAV85799.1"/>
    </source>
</evidence>
<organism evidence="1">
    <name type="scientific">Puccinia triticina (isolate 1-1 / race 1 (BBBD))</name>
    <name type="common">Brown leaf rust fungus</name>
    <dbReference type="NCBI Taxonomy" id="630390"/>
    <lineage>
        <taxon>Eukaryota</taxon>
        <taxon>Fungi</taxon>
        <taxon>Dikarya</taxon>
        <taxon>Basidiomycota</taxon>
        <taxon>Pucciniomycotina</taxon>
        <taxon>Pucciniomycetes</taxon>
        <taxon>Pucciniales</taxon>
        <taxon>Pucciniaceae</taxon>
        <taxon>Puccinia</taxon>
    </lineage>
</organism>
<reference evidence="1" key="2">
    <citation type="submission" date="2016-05" db="EMBL/GenBank/DDBJ databases">
        <title>Comparative analysis highlights variable genome content of wheat rusts and divergence of the mating loci.</title>
        <authorList>
            <person name="Cuomo C.A."/>
            <person name="Bakkeren G."/>
            <person name="Szabo L."/>
            <person name="Khalil H."/>
            <person name="Joly D."/>
            <person name="Goldberg J."/>
            <person name="Young S."/>
            <person name="Zeng Q."/>
            <person name="Fellers J."/>
        </authorList>
    </citation>
    <scope>NUCLEOTIDE SEQUENCE [LARGE SCALE GENOMIC DNA]</scope>
    <source>
        <strain evidence="1">1-1 BBBD Race 1</strain>
    </source>
</reference>
<protein>
    <submittedName>
        <fullName evidence="1 2">Uncharacterized protein</fullName>
    </submittedName>
</protein>